<organism evidence="4 5">
    <name type="scientific">Herbaspirillum chlorophenolicum</name>
    <dbReference type="NCBI Taxonomy" id="211589"/>
    <lineage>
        <taxon>Bacteria</taxon>
        <taxon>Pseudomonadati</taxon>
        <taxon>Pseudomonadota</taxon>
        <taxon>Betaproteobacteria</taxon>
        <taxon>Burkholderiales</taxon>
        <taxon>Oxalobacteraceae</taxon>
        <taxon>Herbaspirillum</taxon>
    </lineage>
</organism>
<name>A0ABW8F0Y2_9BURK</name>
<accession>A0ABW8F0Y2</accession>
<dbReference type="Pfam" id="PF19278">
    <property type="entry name" value="Hydant_A_C"/>
    <property type="match status" value="1"/>
</dbReference>
<dbReference type="InterPro" id="IPR002821">
    <property type="entry name" value="Hydantoinase_A"/>
</dbReference>
<evidence type="ECO:0000259" key="2">
    <source>
        <dbReference type="Pfam" id="PF05378"/>
    </source>
</evidence>
<dbReference type="InterPro" id="IPR049517">
    <property type="entry name" value="ACX-like_C"/>
</dbReference>
<evidence type="ECO:0000259" key="1">
    <source>
        <dbReference type="Pfam" id="PF01968"/>
    </source>
</evidence>
<reference evidence="4 5" key="1">
    <citation type="submission" date="2024-10" db="EMBL/GenBank/DDBJ databases">
        <title>The Natural Products Discovery Center: Release of the First 8490 Sequenced Strains for Exploring Actinobacteria Biosynthetic Diversity.</title>
        <authorList>
            <person name="Kalkreuter E."/>
            <person name="Kautsar S.A."/>
            <person name="Yang D."/>
            <person name="Bader C.D."/>
            <person name="Teijaro C.N."/>
            <person name="Fluegel L."/>
            <person name="Davis C.M."/>
            <person name="Simpson J.R."/>
            <person name="Lauterbach L."/>
            <person name="Steele A.D."/>
            <person name="Gui C."/>
            <person name="Meng S."/>
            <person name="Li G."/>
            <person name="Viehrig K."/>
            <person name="Ye F."/>
            <person name="Su P."/>
            <person name="Kiefer A.F."/>
            <person name="Nichols A."/>
            <person name="Cepeda A.J."/>
            <person name="Yan W."/>
            <person name="Fan B."/>
            <person name="Jiang Y."/>
            <person name="Adhikari A."/>
            <person name="Zheng C.-J."/>
            <person name="Schuster L."/>
            <person name="Cowan T.M."/>
            <person name="Smanski M.J."/>
            <person name="Chevrette M.G."/>
            <person name="De Carvalho L.P.S."/>
            <person name="Shen B."/>
        </authorList>
    </citation>
    <scope>NUCLEOTIDE SEQUENCE [LARGE SCALE GENOMIC DNA]</scope>
    <source>
        <strain evidence="4 5">NPDC087045</strain>
    </source>
</reference>
<dbReference type="InterPro" id="IPR045079">
    <property type="entry name" value="Oxoprolinase-like"/>
</dbReference>
<dbReference type="SUPFAM" id="SSF53067">
    <property type="entry name" value="Actin-like ATPase domain"/>
    <property type="match status" value="1"/>
</dbReference>
<proteinExistence type="predicted"/>
<dbReference type="InterPro" id="IPR043129">
    <property type="entry name" value="ATPase_NBD"/>
</dbReference>
<feature type="domain" description="Hydantoinase A/oxoprolinase" evidence="1">
    <location>
        <begin position="209"/>
        <end position="499"/>
    </location>
</feature>
<dbReference type="PANTHER" id="PTHR11365">
    <property type="entry name" value="5-OXOPROLINASE RELATED"/>
    <property type="match status" value="1"/>
</dbReference>
<dbReference type="Gene3D" id="3.30.420.40">
    <property type="match status" value="1"/>
</dbReference>
<protein>
    <submittedName>
        <fullName evidence="4">Hydantoinase/oxoprolinase family protein</fullName>
    </submittedName>
</protein>
<gene>
    <name evidence="4" type="ORF">ACIPEN_14000</name>
</gene>
<dbReference type="InterPro" id="IPR008040">
    <property type="entry name" value="Hydant_A_N"/>
</dbReference>
<sequence length="705" mass="73920">MNSVNSTGARIGIDVGGTFTDFVLYDAARQQLAYHKEPSTPADPALAVRNGLVALIGKHGLKPEDIGVLLHGTTIGLNAIIQRRGARVGLIVTEGFRDVLEIGRARMPSSFDFHATREEPFLPRERVVEIGARFNRNGDATRWPQADAIRQAAEDIRALEVDTAVIMLINGFLKPEQEGALARDIEAHTLGTRIISAAQVWPEIREYERTVAAALNAYIQPLMQRYFERLSELVDELGVAAPILVTASNGGSLSLNAALARPIDTVLSGPASGVVAAARLATAAGVPRIVTFDMGGTSSDIAVSQHGLAEMVTRTDIGGLPLVLPVIGVSAIGAGGGSKIRVDEHGVLKVGPESAGADPGPAAYGRGGVDATVTDCYLATGVLDAAAFVGGAMSLYPERSQAALEKVASALKLDGANGVERAASGALAVASAQMASELRKNLAQRGLDPAEFALVPFGGAGPTHANWLAEEAGLAHVLVPLKPGTFCALGAATADLRRDFVRSLRVTLDDAAASAVGSIWQELETQAAGWLEAQGVASTGAPSFWPALDMRYAGQAYELNVALPHPLPSPLDAATLAEYFHREHERLYGFRDAQAPVDVSTVRLAIVGHMVAAANVPRFAGQGKPVPRATRKVFLRDAWQDAAIYTRDSLGAGDAFDGPAVIEQDDTTVLVLPGWQARTDALGNLHLTPAQGRGQAQPSEQGGVA</sequence>
<evidence type="ECO:0000259" key="3">
    <source>
        <dbReference type="Pfam" id="PF19278"/>
    </source>
</evidence>
<keyword evidence="5" id="KW-1185">Reference proteome</keyword>
<feature type="domain" description="Hydantoinase/oxoprolinase N-terminal" evidence="2">
    <location>
        <begin position="10"/>
        <end position="185"/>
    </location>
</feature>
<feature type="domain" description="Acetophenone carboxylase-like C-terminal" evidence="3">
    <location>
        <begin position="511"/>
        <end position="687"/>
    </location>
</feature>
<dbReference type="EMBL" id="JBIUZV010000007">
    <property type="protein sequence ID" value="MFJ3046939.1"/>
    <property type="molecule type" value="Genomic_DNA"/>
</dbReference>
<dbReference type="Proteomes" id="UP001617427">
    <property type="component" value="Unassembled WGS sequence"/>
</dbReference>
<dbReference type="PANTHER" id="PTHR11365:SF23">
    <property type="entry name" value="HYPOTHETICAL 5-OXOPROLINASE (EUROFUNG)-RELATED"/>
    <property type="match status" value="1"/>
</dbReference>
<dbReference type="Pfam" id="PF01968">
    <property type="entry name" value="Hydantoinase_A"/>
    <property type="match status" value="1"/>
</dbReference>
<dbReference type="Pfam" id="PF05378">
    <property type="entry name" value="Hydant_A_N"/>
    <property type="match status" value="1"/>
</dbReference>
<evidence type="ECO:0000313" key="4">
    <source>
        <dbReference type="EMBL" id="MFJ3046939.1"/>
    </source>
</evidence>
<comment type="caution">
    <text evidence="4">The sequence shown here is derived from an EMBL/GenBank/DDBJ whole genome shotgun (WGS) entry which is preliminary data.</text>
</comment>
<dbReference type="RefSeq" id="WP_402701293.1">
    <property type="nucleotide sequence ID" value="NZ_JBIUZV010000007.1"/>
</dbReference>
<evidence type="ECO:0000313" key="5">
    <source>
        <dbReference type="Proteomes" id="UP001617427"/>
    </source>
</evidence>